<keyword evidence="1" id="KW-0175">Coiled coil</keyword>
<proteinExistence type="predicted"/>
<protein>
    <recommendedName>
        <fullName evidence="5">Autotransporter domain-containing protein</fullName>
    </recommendedName>
</protein>
<feature type="non-terminal residue" evidence="3">
    <location>
        <position position="2122"/>
    </location>
</feature>
<feature type="transmembrane region" description="Helical" evidence="2">
    <location>
        <begin position="21"/>
        <end position="41"/>
    </location>
</feature>
<evidence type="ECO:0000313" key="4">
    <source>
        <dbReference type="Proteomes" id="UP000027473"/>
    </source>
</evidence>
<evidence type="ECO:0000256" key="1">
    <source>
        <dbReference type="SAM" id="Coils"/>
    </source>
</evidence>
<dbReference type="RefSeq" id="WP_051611757.1">
    <property type="nucleotide sequence ID" value="NZ_JAAC01000132.1"/>
</dbReference>
<keyword evidence="2" id="KW-1133">Transmembrane helix</keyword>
<name>A0AB73BV74_9FUSO</name>
<sequence>MIRNQLKEVEKNLRYIAKRDKSISFSIGLALLYLMLGMNAFSEEIEKMEAEKKTFLASRQEIGTSTDTLSETLKRIKEENDKKLKGTQLELVQLMEQGDQVVKSPWSSWQFGINYVYANGGRHFKGRGDKNKKYPYEGIFTRSKSIFGRTASPQTPEQEEVLKELLVELGEWRNGDPKSAINNNRNGETEKYGLLTRKRVEEKPFGIQISASIRPKAIDKKAPDVHVGEISINPPTPGAIPTPPQGPAAPKIKIPSFAPVAPKIDPPDLPVPPTFAIVLGADCNHGCNSASHTPRQLTKENFLNSTDNQSKQNERVVLHYTWEEGTGSFGLPQNRASLAFKMYKDEKWVRALTRSSTYPYHVNNTEASTVDNNPKIYFNSYNFDWKGPKEFTNVIKESPGKDKNHQYFFVGGSRFWEIDNFDNGNFVFGAGRTVNLGGILTLGMVSQENSSTLQNDGTITDLEEKDEKWILDLPKHYENGKNYITITGPADTPYQIRRSTDGYVGYKVAMAQVQENDGSAGRDNNLFNTGVIDFRGERSIGMYVYLPQSISADTRTEAILKNTGKIFLSGKESYGMKLAAKSGSRAELLNDTTGIITLRKNPNGVDKADNSAAMALMVDESVSNKVSLTKGKAVNKGTINITDNVSNSLGMYVNIDSDMTNKGDINISANAEKDASGKYKLNVAMRADQVEDQYATTSEKKTTVINEKNITLSGNGAVGMLANKKVNNIRAEAKNLGSNAKISITGKDNYGMLATNGGRVHNSKNISITNAPFSIGIASLENSEAQNSGIINIDSENATGVYNVGNFTMGDSSASVTVDGKQSIGIYAKGSSGVETNLSGGTITAKNGAVGLYSDQSNIKLNNSGNKLKLIAEDGGLLFYNYESANPTQDTGKFSLESGNIVATVKKGGTGFYLKNATITEQGGITGVPEFLNKMFSGSSSTSNKIKVELDDGGTFLILHKPQGGNMNLSSVGASSLTTALGDKVTLAQSATGTGKYKVYSVYRGGLSINQNVNLDNDGTGTKPLDDFYKVDFLSSKMMLEENQKITGTKDGQMAMFQGNFDEGSEKGTLNDIIVTNKGSISLSGNSITTAGNEKTTTAMAGDFATLTNQGKIEVTGNKGIGIFGAGGSKVLNDNGASIKIGQEGVALFGTNKLGASTLGDKKISLENKGNITAVDGKKKTFGMYAHNDTSIVGIADSKITNAGTIDFSSAEESIGIDVKNSTVKNTGSLKMGKKGVALNADGSDITSSGDITLSGNAIAFNLKNLTGRTLNFTSKVTVSGSGNSVFNLTDTTFDTTSSNIIENLTMVAPNGGYSYFSLNNSSLVQNKDKSLAGNKITLVNGKNSTVDWRSNINMTGSENVAFYMKGTKGAGPEVKTLAGKTIILGNKSVGAYVEDGARVENHSAIILGENGAALYAKGAGSAITNDAELTIGKNTVGIYQENGDHDKISHTGKILSEKEEAKGIVFKKSSAANFKNAGTINLTGVSSIGVYADGAAHTFENDGNIEVGDSIEGKNQSVAVYVKDSAKVVNKKNIKAGKNSIGIYGYAVTLENASSLEAGDAGIGIFSQGGNLELKNGSKIKIGETSGKNKEAVGVYYKGINGTITNSLTSLDIGKGSIGFVIGGSGNTLQNKLNSVSLKGDSIYTYSTDTTGTINGETKIASIGDLNYGYYVAGNLENKAGADINFSNGYGNVGIYSAYQSGTNGVAKNYAKIITGKTDVEKELYSIGMAAGYYDKDNAAKNKIGHVINEATGVIEVTDANSIGMYAAGQGSRAINKGKIIVKAKNGIGMFIADKAYGENAKDGEIILELGADGAIGAYVTGDAIFKNYGKFSIQSNNSKGIITAAGGTAEPYAVDGTVTGTIEDNGTGNKKVHNVTSTPGGDKEFGNVKFKIKPGVTTPTVIKVNGIPVDPTLVNTETSDPNATVEINPANPLGNIAHSKNPFLGRTNLGAASKIGMYIDTSGVNFTNPIEGLSSLSNLKKADLIIGAEAAEYTNAKKIQVGENILERYNKAIKDNPQIEEWNIISGSLTWAAAPGQMDATGKFKSIVMAKTDYKEYADKSNNAYNFLDGLEQRYDKNTLASKEKMVFNKLNSIGKNEQIILTQAIDEMMGHQYANVQQR</sequence>
<gene>
    <name evidence="3" type="ORF">FUSO3_07960</name>
</gene>
<dbReference type="NCBIfam" id="NF033175">
    <property type="entry name" value="fuso_auto_Nterm"/>
    <property type="match status" value="1"/>
</dbReference>
<organism evidence="3 4">
    <name type="scientific">Fusobacterium necrophorum BL</name>
    <dbReference type="NCBI Taxonomy" id="1441732"/>
    <lineage>
        <taxon>Bacteria</taxon>
        <taxon>Fusobacteriati</taxon>
        <taxon>Fusobacteriota</taxon>
        <taxon>Fusobacteriia</taxon>
        <taxon>Fusobacteriales</taxon>
        <taxon>Fusobacteriaceae</taxon>
        <taxon>Fusobacterium</taxon>
    </lineage>
</organism>
<dbReference type="InterPro" id="IPR053787">
    <property type="entry name" value="Autotransptr-assoc_N"/>
</dbReference>
<accession>A0AB73BV74</accession>
<evidence type="ECO:0000256" key="2">
    <source>
        <dbReference type="SAM" id="Phobius"/>
    </source>
</evidence>
<dbReference type="Proteomes" id="UP000027473">
    <property type="component" value="Unassembled WGS sequence"/>
</dbReference>
<evidence type="ECO:0008006" key="5">
    <source>
        <dbReference type="Google" id="ProtNLM"/>
    </source>
</evidence>
<evidence type="ECO:0000313" key="3">
    <source>
        <dbReference type="EMBL" id="KDE62422.1"/>
    </source>
</evidence>
<keyword evidence="2" id="KW-0472">Membrane</keyword>
<keyword evidence="2" id="KW-0812">Transmembrane</keyword>
<feature type="coiled-coil region" evidence="1">
    <location>
        <begin position="38"/>
        <end position="97"/>
    </location>
</feature>
<reference evidence="3 4" key="1">
    <citation type="submission" date="2014-01" db="EMBL/GenBank/DDBJ databases">
        <title>Comparative genomics of Fusobacterium necrophorum wild isolates.</title>
        <authorList>
            <person name="Kittichotirat W."/>
            <person name="Bumgarner R.E."/>
            <person name="Lawrence P."/>
        </authorList>
    </citation>
    <scope>NUCLEOTIDE SEQUENCE [LARGE SCALE GENOMIC DNA]</scope>
    <source>
        <strain evidence="3 4">BL</strain>
    </source>
</reference>
<comment type="caution">
    <text evidence="3">The sequence shown here is derived from an EMBL/GenBank/DDBJ whole genome shotgun (WGS) entry which is preliminary data.</text>
</comment>
<dbReference type="EMBL" id="JAAC01000132">
    <property type="protein sequence ID" value="KDE62422.1"/>
    <property type="molecule type" value="Genomic_DNA"/>
</dbReference>